<keyword evidence="3" id="KW-0175">Coiled coil</keyword>
<evidence type="ECO:0000313" key="8">
    <source>
        <dbReference type="EMBL" id="GAQ86660.1"/>
    </source>
</evidence>
<organism evidence="8 9">
    <name type="scientific">Klebsormidium nitens</name>
    <name type="common">Green alga</name>
    <name type="synonym">Ulothrix nitens</name>
    <dbReference type="NCBI Taxonomy" id="105231"/>
    <lineage>
        <taxon>Eukaryota</taxon>
        <taxon>Viridiplantae</taxon>
        <taxon>Streptophyta</taxon>
        <taxon>Klebsormidiophyceae</taxon>
        <taxon>Klebsormidiales</taxon>
        <taxon>Klebsormidiaceae</taxon>
        <taxon>Klebsormidium</taxon>
    </lineage>
</organism>
<dbReference type="AlphaFoldDB" id="A0A1Y1I6T7"/>
<sequence>MAEGGGKQKHGKGRGPAPVIADPRFAKLHSDPRFQRIPRGQQKVAIDPRFEAMFKDPAFQTKFVVDKRGRKKKGQDADNLEKYYRLEKGETKGRKKGEEEESKDEEVVVAEGDEALPNQENLVKKGFRTDQRRPKKGATESKVENAVPQKRSGRKLREESDEDEKDGGSEFENDSDSESGTDSEAGPGDRDVLREGFGSDESSSSEDDEESELEDEAEDKWEEPEKVPTSAEETRRLAIVNLDWEYIRAVDILVMLKSFLPESGSIESVTVYPSDFGLERMKEEEVKGPQPLWGGDASEEDDDESDEDGAGVNMEKLREYEKSKLKYYYAVVSCDAPATAAALYAQCDGLEFEKSSNKLDLRFVPDAMSFDERPKRDTATAVPSDYAAPDFETRALQHSNVKLTWDEDEPARRKTLRRKFGKEEVDNMDFHAYMASSDSDSDEEGSDAEPSAADRGGQNGSGEVPPEDDKKAAKLEKREKERERLRALLLGDVMKTGTKGGGEDGSEDEDEEMEITFNTGLNDLGEKLEQKRKEKEQLKNETTWEAYLRKKKERRKGRKKGPATDGGDESDASIDDPDGFFQHDENPFDDPFFADDKPANGKAPRGKAEKGDKKTERELEREKKREEAEAAKRDEARRKADLELLMMDDDLALAGRLGGGLEAKPAGYNLKAERRKEKEKLRKKKKGERVDEDAIEDEQAAEGAKVDFEDPRFGALFSSHHFAIDPTDPRFSKSAGQMEVLAEKQRRRMQDLQKQRQLSGDNERVVTADESAPVRKQPKAELSSLVKSLKRKVEAKATKESRNKETKRTKATPF</sequence>
<feature type="region of interest" description="Disordered" evidence="5">
    <location>
        <begin position="744"/>
        <end position="814"/>
    </location>
</feature>
<feature type="compositionally biased region" description="Basic and acidic residues" evidence="5">
    <location>
        <begin position="606"/>
        <end position="638"/>
    </location>
</feature>
<keyword evidence="4" id="KW-0539">Nucleus</keyword>
<feature type="compositionally biased region" description="Acidic residues" evidence="5">
    <location>
        <begin position="504"/>
        <end position="514"/>
    </location>
</feature>
<feature type="region of interest" description="Disordered" evidence="5">
    <location>
        <begin position="674"/>
        <end position="706"/>
    </location>
</feature>
<feature type="region of interest" description="Disordered" evidence="5">
    <location>
        <begin position="372"/>
        <end position="393"/>
    </location>
</feature>
<evidence type="ECO:0000256" key="5">
    <source>
        <dbReference type="SAM" id="MobiDB-lite"/>
    </source>
</evidence>
<feature type="region of interest" description="Disordered" evidence="5">
    <location>
        <begin position="402"/>
        <end position="421"/>
    </location>
</feature>
<feature type="compositionally biased region" description="Acidic residues" evidence="5">
    <location>
        <begin position="297"/>
        <end position="309"/>
    </location>
</feature>
<evidence type="ECO:0000256" key="1">
    <source>
        <dbReference type="ARBA" id="ARBA00004604"/>
    </source>
</evidence>
<feature type="compositionally biased region" description="Basic residues" evidence="5">
    <location>
        <begin position="549"/>
        <end position="561"/>
    </location>
</feature>
<feature type="compositionally biased region" description="Basic and acidic residues" evidence="5">
    <location>
        <begin position="744"/>
        <end position="754"/>
    </location>
</feature>
<dbReference type="Pfam" id="PF08159">
    <property type="entry name" value="NUC153"/>
    <property type="match status" value="1"/>
</dbReference>
<feature type="compositionally biased region" description="Acidic residues" evidence="5">
    <location>
        <begin position="159"/>
        <end position="181"/>
    </location>
</feature>
<feature type="compositionally biased region" description="Acidic residues" evidence="5">
    <location>
        <begin position="203"/>
        <end position="222"/>
    </location>
</feature>
<feature type="region of interest" description="Disordered" evidence="5">
    <location>
        <begin position="67"/>
        <end position="234"/>
    </location>
</feature>
<dbReference type="PANTHER" id="PTHR12202:SF0">
    <property type="entry name" value="ESF1 HOMOLOG"/>
    <property type="match status" value="1"/>
</dbReference>
<accession>A0A1Y1I6T7</accession>
<feature type="compositionally biased region" description="Basic and acidic residues" evidence="5">
    <location>
        <begin position="74"/>
        <end position="98"/>
    </location>
</feature>
<dbReference type="InterPro" id="IPR056750">
    <property type="entry name" value="RRM_ESF1"/>
</dbReference>
<feature type="region of interest" description="Disordered" evidence="5">
    <location>
        <begin position="1"/>
        <end position="23"/>
    </location>
</feature>
<protein>
    <submittedName>
        <fullName evidence="8">Uncharacterized protein</fullName>
    </submittedName>
</protein>
<feature type="compositionally biased region" description="Acidic residues" evidence="5">
    <location>
        <begin position="566"/>
        <end position="578"/>
    </location>
</feature>
<keyword evidence="9" id="KW-1185">Reference proteome</keyword>
<evidence type="ECO:0000259" key="7">
    <source>
        <dbReference type="Pfam" id="PF25121"/>
    </source>
</evidence>
<proteinExistence type="inferred from homology"/>
<comment type="subcellular location">
    <subcellularLocation>
        <location evidence="1">Nucleus</location>
        <location evidence="1">Nucleolus</location>
    </subcellularLocation>
</comment>
<dbReference type="Pfam" id="PF25121">
    <property type="entry name" value="RRM_ESF1"/>
    <property type="match status" value="1"/>
</dbReference>
<evidence type="ECO:0000256" key="3">
    <source>
        <dbReference type="ARBA" id="ARBA00023054"/>
    </source>
</evidence>
<dbReference type="Proteomes" id="UP000054558">
    <property type="component" value="Unassembled WGS sequence"/>
</dbReference>
<feature type="region of interest" description="Disordered" evidence="5">
    <location>
        <begin position="283"/>
        <end position="314"/>
    </location>
</feature>
<evidence type="ECO:0000259" key="6">
    <source>
        <dbReference type="Pfam" id="PF08159"/>
    </source>
</evidence>
<dbReference type="OMA" id="YEMEMSW"/>
<comment type="similarity">
    <text evidence="2">Belongs to the ESF1 family.</text>
</comment>
<feature type="compositionally biased region" description="Basic and acidic residues" evidence="5">
    <location>
        <begin position="467"/>
        <end position="486"/>
    </location>
</feature>
<dbReference type="EMBL" id="DF237252">
    <property type="protein sequence ID" value="GAQ86660.1"/>
    <property type="molecule type" value="Genomic_DNA"/>
</dbReference>
<dbReference type="OrthoDB" id="431825at2759"/>
<feature type="compositionally biased region" description="Basic and acidic residues" evidence="5">
    <location>
        <begin position="524"/>
        <end position="539"/>
    </location>
</feature>
<dbReference type="PANTHER" id="PTHR12202">
    <property type="entry name" value="ESF1 HOMOLOG"/>
    <property type="match status" value="1"/>
</dbReference>
<dbReference type="GO" id="GO:0005730">
    <property type="term" value="C:nucleolus"/>
    <property type="evidence" value="ECO:0007669"/>
    <property type="project" value="UniProtKB-SubCell"/>
</dbReference>
<evidence type="ECO:0000256" key="4">
    <source>
        <dbReference type="ARBA" id="ARBA00023242"/>
    </source>
</evidence>
<feature type="compositionally biased region" description="Basic and acidic residues" evidence="5">
    <location>
        <begin position="127"/>
        <end position="143"/>
    </location>
</feature>
<feature type="domain" description="ESF1 RRM" evidence="7">
    <location>
        <begin position="234"/>
        <end position="380"/>
    </location>
</feature>
<dbReference type="STRING" id="105231.A0A1Y1I6T7"/>
<reference evidence="8 9" key="1">
    <citation type="journal article" date="2014" name="Nat. Commun.">
        <title>Klebsormidium flaccidum genome reveals primary factors for plant terrestrial adaptation.</title>
        <authorList>
            <person name="Hori K."/>
            <person name="Maruyama F."/>
            <person name="Fujisawa T."/>
            <person name="Togashi T."/>
            <person name="Yamamoto N."/>
            <person name="Seo M."/>
            <person name="Sato S."/>
            <person name="Yamada T."/>
            <person name="Mori H."/>
            <person name="Tajima N."/>
            <person name="Moriyama T."/>
            <person name="Ikeuchi M."/>
            <person name="Watanabe M."/>
            <person name="Wada H."/>
            <person name="Kobayashi K."/>
            <person name="Saito M."/>
            <person name="Masuda T."/>
            <person name="Sasaki-Sekimoto Y."/>
            <person name="Mashiguchi K."/>
            <person name="Awai K."/>
            <person name="Shimojima M."/>
            <person name="Masuda S."/>
            <person name="Iwai M."/>
            <person name="Nobusawa T."/>
            <person name="Narise T."/>
            <person name="Kondo S."/>
            <person name="Saito H."/>
            <person name="Sato R."/>
            <person name="Murakawa M."/>
            <person name="Ihara Y."/>
            <person name="Oshima-Yamada Y."/>
            <person name="Ohtaka K."/>
            <person name="Satoh M."/>
            <person name="Sonobe K."/>
            <person name="Ishii M."/>
            <person name="Ohtani R."/>
            <person name="Kanamori-Sato M."/>
            <person name="Honoki R."/>
            <person name="Miyazaki D."/>
            <person name="Mochizuki H."/>
            <person name="Umetsu J."/>
            <person name="Higashi K."/>
            <person name="Shibata D."/>
            <person name="Kamiya Y."/>
            <person name="Sato N."/>
            <person name="Nakamura Y."/>
            <person name="Tabata S."/>
            <person name="Ida S."/>
            <person name="Kurokawa K."/>
            <person name="Ohta H."/>
        </authorList>
    </citation>
    <scope>NUCLEOTIDE SEQUENCE [LARGE SCALE GENOMIC DNA]</scope>
    <source>
        <strain evidence="8 9">NIES-2285</strain>
    </source>
</reference>
<feature type="domain" description="NUC153" evidence="6">
    <location>
        <begin position="710"/>
        <end position="733"/>
    </location>
</feature>
<dbReference type="InterPro" id="IPR012580">
    <property type="entry name" value="NUC153"/>
</dbReference>
<feature type="region of interest" description="Disordered" evidence="5">
    <location>
        <begin position="427"/>
        <end position="638"/>
    </location>
</feature>
<evidence type="ECO:0000256" key="2">
    <source>
        <dbReference type="ARBA" id="ARBA00009087"/>
    </source>
</evidence>
<feature type="compositionally biased region" description="Acidic residues" evidence="5">
    <location>
        <begin position="99"/>
        <end position="114"/>
    </location>
</feature>
<name>A0A1Y1I6T7_KLENI</name>
<dbReference type="InterPro" id="IPR039754">
    <property type="entry name" value="Esf1"/>
</dbReference>
<dbReference type="GO" id="GO:0003723">
    <property type="term" value="F:RNA binding"/>
    <property type="evidence" value="ECO:0000318"/>
    <property type="project" value="GO_Central"/>
</dbReference>
<dbReference type="GO" id="GO:0006364">
    <property type="term" value="P:rRNA processing"/>
    <property type="evidence" value="ECO:0000318"/>
    <property type="project" value="GO_Central"/>
</dbReference>
<feature type="compositionally biased region" description="Basic and acidic residues" evidence="5">
    <location>
        <begin position="791"/>
        <end position="808"/>
    </location>
</feature>
<evidence type="ECO:0000313" key="9">
    <source>
        <dbReference type="Proteomes" id="UP000054558"/>
    </source>
</evidence>
<gene>
    <name evidence="8" type="ORF">KFL_003030030</name>
</gene>
<feature type="compositionally biased region" description="Acidic residues" evidence="5">
    <location>
        <begin position="690"/>
        <end position="700"/>
    </location>
</feature>